<dbReference type="AlphaFoldDB" id="A0A1X7HPC4"/>
<dbReference type="InterPro" id="IPR039422">
    <property type="entry name" value="MarR/SlyA-like"/>
</dbReference>
<dbReference type="SMART" id="SM00347">
    <property type="entry name" value="HTH_MARR"/>
    <property type="match status" value="1"/>
</dbReference>
<dbReference type="Pfam" id="PF01047">
    <property type="entry name" value="MarR"/>
    <property type="match status" value="1"/>
</dbReference>
<dbReference type="GO" id="GO:0006950">
    <property type="term" value="P:response to stress"/>
    <property type="evidence" value="ECO:0007669"/>
    <property type="project" value="TreeGrafter"/>
</dbReference>
<dbReference type="Proteomes" id="UP000192936">
    <property type="component" value="Unassembled WGS sequence"/>
</dbReference>
<dbReference type="InterPro" id="IPR036388">
    <property type="entry name" value="WH-like_DNA-bd_sf"/>
</dbReference>
<accession>A0A1X7HPC4</accession>
<dbReference type="GO" id="GO:0003677">
    <property type="term" value="F:DNA binding"/>
    <property type="evidence" value="ECO:0007669"/>
    <property type="project" value="UniProtKB-KW"/>
</dbReference>
<name>A0A1X7HPC4_9PROT</name>
<evidence type="ECO:0000259" key="1">
    <source>
        <dbReference type="PROSITE" id="PS50995"/>
    </source>
</evidence>
<dbReference type="EMBL" id="FXAK01000009">
    <property type="protein sequence ID" value="SMF89897.1"/>
    <property type="molecule type" value="Genomic_DNA"/>
</dbReference>
<feature type="domain" description="HTH marR-type" evidence="1">
    <location>
        <begin position="1"/>
        <end position="152"/>
    </location>
</feature>
<keyword evidence="2" id="KW-0238">DNA-binding</keyword>
<dbReference type="OrthoDB" id="8684664at2"/>
<proteinExistence type="predicted"/>
<dbReference type="Gene3D" id="1.10.10.10">
    <property type="entry name" value="Winged helix-like DNA-binding domain superfamily/Winged helix DNA-binding domain"/>
    <property type="match status" value="1"/>
</dbReference>
<dbReference type="STRING" id="286727.SAMN02982917_6885"/>
<dbReference type="PANTHER" id="PTHR33164:SF99">
    <property type="entry name" value="MARR FAMILY REGULATORY PROTEIN"/>
    <property type="match status" value="1"/>
</dbReference>
<reference evidence="2 3" key="1">
    <citation type="submission" date="2017-04" db="EMBL/GenBank/DDBJ databases">
        <authorList>
            <person name="Afonso C.L."/>
            <person name="Miller P.J."/>
            <person name="Scott M.A."/>
            <person name="Spackman E."/>
            <person name="Goraichik I."/>
            <person name="Dimitrov K.M."/>
            <person name="Suarez D.L."/>
            <person name="Swayne D.E."/>
        </authorList>
    </citation>
    <scope>NUCLEOTIDE SEQUENCE [LARGE SCALE GENOMIC DNA]</scope>
    <source>
        <strain evidence="2 3">A2P</strain>
    </source>
</reference>
<dbReference type="RefSeq" id="WP_085091661.1">
    <property type="nucleotide sequence ID" value="NZ_FXAK01000009.1"/>
</dbReference>
<dbReference type="SUPFAM" id="SSF46785">
    <property type="entry name" value="Winged helix' DNA-binding domain"/>
    <property type="match status" value="1"/>
</dbReference>
<dbReference type="InterPro" id="IPR000835">
    <property type="entry name" value="HTH_MarR-typ"/>
</dbReference>
<dbReference type="GO" id="GO:0003700">
    <property type="term" value="F:DNA-binding transcription factor activity"/>
    <property type="evidence" value="ECO:0007669"/>
    <property type="project" value="InterPro"/>
</dbReference>
<dbReference type="InterPro" id="IPR036390">
    <property type="entry name" value="WH_DNA-bd_sf"/>
</dbReference>
<evidence type="ECO:0000313" key="2">
    <source>
        <dbReference type="EMBL" id="SMF89897.1"/>
    </source>
</evidence>
<evidence type="ECO:0000313" key="3">
    <source>
        <dbReference type="Proteomes" id="UP000192936"/>
    </source>
</evidence>
<gene>
    <name evidence="2" type="ORF">SAMN02982917_6885</name>
</gene>
<sequence>MAITKKLRRYIPSDPEFQVEEFPFYWLARVQGIYTQKMETALKRIGTDIPTWRVLFILKTHGTSSISEISTHAIVKLSTMTRIVYRMKAEGLVDTGTNAEDGRVTVVTMTPAGHALVERIQDATGRLFARSFEGLSESQIAKLNATLQQLYENLAED</sequence>
<dbReference type="PROSITE" id="PS50995">
    <property type="entry name" value="HTH_MARR_2"/>
    <property type="match status" value="1"/>
</dbReference>
<organism evidence="2 3">
    <name type="scientific">Azospirillum oryzae</name>
    <dbReference type="NCBI Taxonomy" id="286727"/>
    <lineage>
        <taxon>Bacteria</taxon>
        <taxon>Pseudomonadati</taxon>
        <taxon>Pseudomonadota</taxon>
        <taxon>Alphaproteobacteria</taxon>
        <taxon>Rhodospirillales</taxon>
        <taxon>Azospirillaceae</taxon>
        <taxon>Azospirillum</taxon>
    </lineage>
</organism>
<protein>
    <submittedName>
        <fullName evidence="2">DNA-binding transcriptional regulator, MarR family</fullName>
    </submittedName>
</protein>
<dbReference type="PANTHER" id="PTHR33164">
    <property type="entry name" value="TRANSCRIPTIONAL REGULATOR, MARR FAMILY"/>
    <property type="match status" value="1"/>
</dbReference>